<feature type="transmembrane region" description="Helical" evidence="1">
    <location>
        <begin position="62"/>
        <end position="80"/>
    </location>
</feature>
<evidence type="ECO:0000256" key="1">
    <source>
        <dbReference type="SAM" id="Phobius"/>
    </source>
</evidence>
<proteinExistence type="predicted"/>
<gene>
    <name evidence="2" type="ORF">NM686_005545</name>
</gene>
<sequence length="81" mass="8579">MTRFSLGELLDELSYGTRILLRQSVLRRALMLNFVEAIAGAAAIVGTVIYVKDMLGLGDSEFVIAMAGLGLGSTVTALFLG</sequence>
<keyword evidence="1" id="KW-1133">Transmembrane helix</keyword>
<keyword evidence="3" id="KW-1185">Reference proteome</keyword>
<evidence type="ECO:0000313" key="2">
    <source>
        <dbReference type="EMBL" id="WAR45984.1"/>
    </source>
</evidence>
<evidence type="ECO:0000313" key="3">
    <source>
        <dbReference type="Proteomes" id="UP001162780"/>
    </source>
</evidence>
<dbReference type="Proteomes" id="UP001162780">
    <property type="component" value="Chromosome"/>
</dbReference>
<name>A0ABY7GNA2_9GAMM</name>
<keyword evidence="1" id="KW-0472">Membrane</keyword>
<organism evidence="2 3">
    <name type="scientific">Methylomonas rapida</name>
    <dbReference type="NCBI Taxonomy" id="2963939"/>
    <lineage>
        <taxon>Bacteria</taxon>
        <taxon>Pseudomonadati</taxon>
        <taxon>Pseudomonadota</taxon>
        <taxon>Gammaproteobacteria</taxon>
        <taxon>Methylococcales</taxon>
        <taxon>Methylococcaceae</taxon>
        <taxon>Methylomonas</taxon>
    </lineage>
</organism>
<dbReference type="RefSeq" id="WP_255186890.1">
    <property type="nucleotide sequence ID" value="NZ_CP113517.1"/>
</dbReference>
<keyword evidence="1" id="KW-0812">Transmembrane</keyword>
<accession>A0ABY7GNA2</accession>
<feature type="transmembrane region" description="Helical" evidence="1">
    <location>
        <begin position="30"/>
        <end position="50"/>
    </location>
</feature>
<reference evidence="2" key="1">
    <citation type="submission" date="2022-11" db="EMBL/GenBank/DDBJ databases">
        <title>Methylomonas rapida sp. nov., Carotenoid-Producing Obligate Methanotrophs with High Growth Characteristics and Biotechnological Potential.</title>
        <authorList>
            <person name="Tikhonova E.N."/>
            <person name="Suleimanov R.Z."/>
            <person name="Miroshnikov K."/>
            <person name="Oshkin I.Y."/>
            <person name="Belova S.E."/>
            <person name="Danilova O.V."/>
            <person name="Ashikhmin A."/>
            <person name="Konopkin A."/>
            <person name="But S.Y."/>
            <person name="Khmelenina V.N."/>
            <person name="Kuznetsov N."/>
            <person name="Pimenov N.V."/>
            <person name="Dedysh S.N."/>
        </authorList>
    </citation>
    <scope>NUCLEOTIDE SEQUENCE</scope>
    <source>
        <strain evidence="2">MP1</strain>
    </source>
</reference>
<dbReference type="EMBL" id="CP113517">
    <property type="protein sequence ID" value="WAR45984.1"/>
    <property type="molecule type" value="Genomic_DNA"/>
</dbReference>
<protein>
    <submittedName>
        <fullName evidence="2">Uncharacterized protein</fullName>
    </submittedName>
</protein>